<dbReference type="Proteomes" id="UP000676325">
    <property type="component" value="Unassembled WGS sequence"/>
</dbReference>
<accession>A0A941EB01</accession>
<feature type="compositionally biased region" description="Polar residues" evidence="1">
    <location>
        <begin position="53"/>
        <end position="65"/>
    </location>
</feature>
<proteinExistence type="predicted"/>
<sequence>MNHQSAGAIPAHIPGYEGGPFIHRPELPDEPLFILAHLTGACTARRPRKRCSATLTTQPSSSTVN</sequence>
<evidence type="ECO:0000313" key="2">
    <source>
        <dbReference type="EMBL" id="MBR7827912.1"/>
    </source>
</evidence>
<dbReference type="AlphaFoldDB" id="A0A941EB01"/>
<evidence type="ECO:0000256" key="1">
    <source>
        <dbReference type="SAM" id="MobiDB-lite"/>
    </source>
</evidence>
<comment type="caution">
    <text evidence="2">The sequence shown here is derived from an EMBL/GenBank/DDBJ whole genome shotgun (WGS) entry which is preliminary data.</text>
</comment>
<protein>
    <submittedName>
        <fullName evidence="2">Uncharacterized protein</fullName>
    </submittedName>
</protein>
<keyword evidence="3" id="KW-1185">Reference proteome</keyword>
<dbReference type="EMBL" id="JAGSOH010000045">
    <property type="protein sequence ID" value="MBR7827912.1"/>
    <property type="molecule type" value="Genomic_DNA"/>
</dbReference>
<organism evidence="2 3">
    <name type="scientific">Actinospica acidithermotolerans</name>
    <dbReference type="NCBI Taxonomy" id="2828514"/>
    <lineage>
        <taxon>Bacteria</taxon>
        <taxon>Bacillati</taxon>
        <taxon>Actinomycetota</taxon>
        <taxon>Actinomycetes</taxon>
        <taxon>Catenulisporales</taxon>
        <taxon>Actinospicaceae</taxon>
        <taxon>Actinospica</taxon>
    </lineage>
</organism>
<feature type="region of interest" description="Disordered" evidence="1">
    <location>
        <begin position="46"/>
        <end position="65"/>
    </location>
</feature>
<evidence type="ECO:0000313" key="3">
    <source>
        <dbReference type="Proteomes" id="UP000676325"/>
    </source>
</evidence>
<reference evidence="2" key="1">
    <citation type="submission" date="2021-04" db="EMBL/GenBank/DDBJ databases">
        <title>Genome based classification of Actinospica acidithermotolerans sp. nov., an actinobacterium isolated from an Indonesian hot spring.</title>
        <authorList>
            <person name="Kusuma A.B."/>
            <person name="Putra K.E."/>
            <person name="Nafisah S."/>
            <person name="Loh J."/>
            <person name="Nouioui I."/>
            <person name="Goodfellow M."/>
        </authorList>
    </citation>
    <scope>NUCLEOTIDE SEQUENCE</scope>
    <source>
        <strain evidence="2">MGRD01-02</strain>
    </source>
</reference>
<gene>
    <name evidence="2" type="ORF">KDK95_16465</name>
</gene>
<dbReference type="RefSeq" id="WP_212519054.1">
    <property type="nucleotide sequence ID" value="NZ_JAGSOH010000045.1"/>
</dbReference>
<name>A0A941EB01_9ACTN</name>